<name>A0ABW3L1T0_9BACI</name>
<dbReference type="Proteomes" id="UP001596990">
    <property type="component" value="Unassembled WGS sequence"/>
</dbReference>
<evidence type="ECO:0000313" key="2">
    <source>
        <dbReference type="EMBL" id="MFD1019895.1"/>
    </source>
</evidence>
<organism evidence="2 3">
    <name type="scientific">Thalassobacillus hwangdonensis</name>
    <dbReference type="NCBI Taxonomy" id="546108"/>
    <lineage>
        <taxon>Bacteria</taxon>
        <taxon>Bacillati</taxon>
        <taxon>Bacillota</taxon>
        <taxon>Bacilli</taxon>
        <taxon>Bacillales</taxon>
        <taxon>Bacillaceae</taxon>
        <taxon>Thalassobacillus</taxon>
    </lineage>
</organism>
<dbReference type="InterPro" id="IPR036291">
    <property type="entry name" value="NAD(P)-bd_dom_sf"/>
</dbReference>
<evidence type="ECO:0000259" key="1">
    <source>
        <dbReference type="Pfam" id="PF01370"/>
    </source>
</evidence>
<dbReference type="PANTHER" id="PTHR43245">
    <property type="entry name" value="BIFUNCTIONAL POLYMYXIN RESISTANCE PROTEIN ARNA"/>
    <property type="match status" value="1"/>
</dbReference>
<proteinExistence type="predicted"/>
<evidence type="ECO:0000313" key="3">
    <source>
        <dbReference type="Proteomes" id="UP001596990"/>
    </source>
</evidence>
<dbReference type="Gene3D" id="3.40.50.720">
    <property type="entry name" value="NAD(P)-binding Rossmann-like Domain"/>
    <property type="match status" value="1"/>
</dbReference>
<accession>A0ABW3L1T0</accession>
<feature type="domain" description="NAD-dependent epimerase/dehydratase" evidence="1">
    <location>
        <begin position="3"/>
        <end position="227"/>
    </location>
</feature>
<comment type="caution">
    <text evidence="2">The sequence shown here is derived from an EMBL/GenBank/DDBJ whole genome shotgun (WGS) entry which is preliminary data.</text>
</comment>
<dbReference type="InterPro" id="IPR001509">
    <property type="entry name" value="Epimerase_deHydtase"/>
</dbReference>
<keyword evidence="3" id="KW-1185">Reference proteome</keyword>
<reference evidence="3" key="1">
    <citation type="journal article" date="2019" name="Int. J. Syst. Evol. Microbiol.">
        <title>The Global Catalogue of Microorganisms (GCM) 10K type strain sequencing project: providing services to taxonomists for standard genome sequencing and annotation.</title>
        <authorList>
            <consortium name="The Broad Institute Genomics Platform"/>
            <consortium name="The Broad Institute Genome Sequencing Center for Infectious Disease"/>
            <person name="Wu L."/>
            <person name="Ma J."/>
        </authorList>
    </citation>
    <scope>NUCLEOTIDE SEQUENCE [LARGE SCALE GENOMIC DNA]</scope>
    <source>
        <strain evidence="3">CCUG 56607</strain>
    </source>
</reference>
<dbReference type="EMBL" id="JBHTKL010000005">
    <property type="protein sequence ID" value="MFD1019895.1"/>
    <property type="molecule type" value="Genomic_DNA"/>
</dbReference>
<protein>
    <submittedName>
        <fullName evidence="2">NAD-dependent epimerase/dehydratase family protein</fullName>
    </submittedName>
</protein>
<gene>
    <name evidence="2" type="ORF">ACFQ2J_11980</name>
</gene>
<dbReference type="RefSeq" id="WP_386060552.1">
    <property type="nucleotide sequence ID" value="NZ_JBHTKL010000005.1"/>
</dbReference>
<sequence length="297" mass="33207">MNVLVTGGAGFIGFHTVQALLTRGAQVTVIDRVKESERGELPSSVKVLEADILEDDLYDKLCGESFSAMIHLAAQTEREVAEDDPEKEIEESISGTIQMLTLAHKLNIKRFVYASSVNVYGNKKDLPVMENVQLSPFTAQAISTMTSEHFTKYFCQLWGLEYSILRYANVYGPGGKGVINQFIDQLFESQAPIIYGDGAQTRDFIHVEDVARANVAALDSPSGIFNISTNIETDINTIYAMVATHFGKTIHPVYAKAREEDVDRAFYENARAEEYLGWEPFFTVKEGIEQTIDYFRS</sequence>
<dbReference type="PANTHER" id="PTHR43245:SF13">
    <property type="entry name" value="UDP-D-APIOSE_UDP-D-XYLOSE SYNTHASE 2"/>
    <property type="match status" value="1"/>
</dbReference>
<dbReference type="InterPro" id="IPR050177">
    <property type="entry name" value="Lipid_A_modif_metabolic_enz"/>
</dbReference>
<dbReference type="Pfam" id="PF01370">
    <property type="entry name" value="Epimerase"/>
    <property type="match status" value="1"/>
</dbReference>
<dbReference type="SUPFAM" id="SSF51735">
    <property type="entry name" value="NAD(P)-binding Rossmann-fold domains"/>
    <property type="match status" value="1"/>
</dbReference>